<reference evidence="2" key="1">
    <citation type="journal article" date="2023" name="Front. Plant Sci.">
        <title>Chromosomal-level genome assembly of Melastoma candidum provides insights into trichome evolution.</title>
        <authorList>
            <person name="Zhong Y."/>
            <person name="Wu W."/>
            <person name="Sun C."/>
            <person name="Zou P."/>
            <person name="Liu Y."/>
            <person name="Dai S."/>
            <person name="Zhou R."/>
        </authorList>
    </citation>
    <scope>NUCLEOTIDE SEQUENCE [LARGE SCALE GENOMIC DNA]</scope>
</reference>
<name>A0ACB9QPP2_9MYRT</name>
<accession>A0ACB9QPP2</accession>
<comment type="caution">
    <text evidence="1">The sequence shown here is derived from an EMBL/GenBank/DDBJ whole genome shotgun (WGS) entry which is preliminary data.</text>
</comment>
<sequence length="373" mass="38728">MQNRRRGGQRRAGSSGSWRSPELEVAADELIPPEVEIGIGSRRGIRSGGEDCRRLGDVARSGSGRWESWERCQAEGRRKGGSSLGVSPLVVGGTPGKVGSSWLGLDGSPGTGTATVSSGGRQVTRGLPLPVEGAPGRTWVLLSRLETPTEEWTAFGGDWEAGDQGAAVYSPDLRSWGEASRCHREALGSGLAIGIGIIGAGSGNVEKSWHCDLRETAEWGRDGGDHSEDGVLQGPTTANASGGEASCCQVVGLSFLADPVENYSFHLNQVLGRNCGRLCYPHPRSNVVVAIIVAIPLVVAVSDASCGCTAVEKTEGCAAPNAGVEVDPTGEGVVDAVGALKAEILGDDPKPVLPKGFEPDGLDVVVELKEMID</sequence>
<keyword evidence="2" id="KW-1185">Reference proteome</keyword>
<organism evidence="1 2">
    <name type="scientific">Melastoma candidum</name>
    <dbReference type="NCBI Taxonomy" id="119954"/>
    <lineage>
        <taxon>Eukaryota</taxon>
        <taxon>Viridiplantae</taxon>
        <taxon>Streptophyta</taxon>
        <taxon>Embryophyta</taxon>
        <taxon>Tracheophyta</taxon>
        <taxon>Spermatophyta</taxon>
        <taxon>Magnoliopsida</taxon>
        <taxon>eudicotyledons</taxon>
        <taxon>Gunneridae</taxon>
        <taxon>Pentapetalae</taxon>
        <taxon>rosids</taxon>
        <taxon>malvids</taxon>
        <taxon>Myrtales</taxon>
        <taxon>Melastomataceae</taxon>
        <taxon>Melastomatoideae</taxon>
        <taxon>Melastomateae</taxon>
        <taxon>Melastoma</taxon>
    </lineage>
</organism>
<dbReference type="EMBL" id="CM042885">
    <property type="protein sequence ID" value="KAI4365618.1"/>
    <property type="molecule type" value="Genomic_DNA"/>
</dbReference>
<gene>
    <name evidence="1" type="ORF">MLD38_021586</name>
</gene>
<proteinExistence type="predicted"/>
<dbReference type="Proteomes" id="UP001057402">
    <property type="component" value="Chromosome 6"/>
</dbReference>
<evidence type="ECO:0000313" key="2">
    <source>
        <dbReference type="Proteomes" id="UP001057402"/>
    </source>
</evidence>
<evidence type="ECO:0000313" key="1">
    <source>
        <dbReference type="EMBL" id="KAI4365618.1"/>
    </source>
</evidence>
<protein>
    <submittedName>
        <fullName evidence="1">Uncharacterized protein</fullName>
    </submittedName>
</protein>